<evidence type="ECO:0000256" key="4">
    <source>
        <dbReference type="SAM" id="SignalP"/>
    </source>
</evidence>
<keyword evidence="2" id="KW-0964">Secreted</keyword>
<feature type="chain" id="PRO_5043707281" description="SCP domain-containing protein" evidence="4">
    <location>
        <begin position="18"/>
        <end position="640"/>
    </location>
</feature>
<sequence>MHIISLFFVFTSLISDSYNIGVDYYDDYKTTEDENNNYTDVTESIERRFAQNKANEKEVKSVNFISDQTDTRPFFYTTIKYEQSSPINNTVKESYSDIPTRNKLTQVFHQTLSNQTPEFNFFKDYVYIYDDDESKILRQDNVSKQIQKETPVNDTAHVKLKDHSVQFYNLEPAVDRDIFKEYPNDTDDESVWYVPENYPCWELPLLYGELGQRKKKSEVFLILGGRLRNVVEPDYNETSFKSQNSQRDQIVTNRWCGVLPCYGDHTLCLFPDDSLSKLCEKGYTVEVPSILDQIALVNTINSMRNRVASRESDRYYHLPSAANMKEINYDYDLQKVSEAWLRQCLPGPAPCSALEGNSVSHLECTKYADFCCVKSPGSSYICTPKTECFISPIIGCIHVWFWSGGKNIQPADVQCGRTSVNNFNAVQLLWAKTMKIGCAYGKRSNGDIRVVCNFAPGAPYFLDTKLFCGVIAHKYNTYAENRSLKENFVSSLATFWNDIQPSDRDTVERIYNSSILSYFKISDTANTIWGVQSLNKIYKEGWVREFIHGRRNGTKGMIARLVTKYTFIDESEARCDTNDSIYISGEPGSLCVERGRRYNNLCYDFRDPTPGYRSVAVAAPIALFSLILYDLFSGVVRQSN</sequence>
<feature type="signal peptide" evidence="4">
    <location>
        <begin position="1"/>
        <end position="17"/>
    </location>
</feature>
<evidence type="ECO:0000256" key="3">
    <source>
        <dbReference type="SAM" id="Phobius"/>
    </source>
</evidence>
<name>A0AAV1IWU3_9NEOP</name>
<dbReference type="Proteomes" id="UP001497472">
    <property type="component" value="Unassembled WGS sequence"/>
</dbReference>
<dbReference type="EMBL" id="CAVLEF010000002">
    <property type="protein sequence ID" value="CAK1541624.1"/>
    <property type="molecule type" value="Genomic_DNA"/>
</dbReference>
<dbReference type="GO" id="GO:0005576">
    <property type="term" value="C:extracellular region"/>
    <property type="evidence" value="ECO:0007669"/>
    <property type="project" value="UniProtKB-SubCell"/>
</dbReference>
<evidence type="ECO:0000313" key="6">
    <source>
        <dbReference type="EMBL" id="CAK1541624.1"/>
    </source>
</evidence>
<gene>
    <name evidence="6" type="ORF">LNINA_LOCUS1588</name>
</gene>
<organism evidence="6 7">
    <name type="scientific">Leptosia nina</name>
    <dbReference type="NCBI Taxonomy" id="320188"/>
    <lineage>
        <taxon>Eukaryota</taxon>
        <taxon>Metazoa</taxon>
        <taxon>Ecdysozoa</taxon>
        <taxon>Arthropoda</taxon>
        <taxon>Hexapoda</taxon>
        <taxon>Insecta</taxon>
        <taxon>Pterygota</taxon>
        <taxon>Neoptera</taxon>
        <taxon>Endopterygota</taxon>
        <taxon>Lepidoptera</taxon>
        <taxon>Glossata</taxon>
        <taxon>Ditrysia</taxon>
        <taxon>Papilionoidea</taxon>
        <taxon>Pieridae</taxon>
        <taxon>Pierinae</taxon>
        <taxon>Leptosia</taxon>
    </lineage>
</organism>
<comment type="subcellular location">
    <subcellularLocation>
        <location evidence="1">Secreted</location>
    </subcellularLocation>
</comment>
<feature type="transmembrane region" description="Helical" evidence="3">
    <location>
        <begin position="611"/>
        <end position="632"/>
    </location>
</feature>
<evidence type="ECO:0000259" key="5">
    <source>
        <dbReference type="Pfam" id="PF00188"/>
    </source>
</evidence>
<keyword evidence="4" id="KW-0732">Signal</keyword>
<dbReference type="Pfam" id="PF00188">
    <property type="entry name" value="CAP"/>
    <property type="match status" value="1"/>
</dbReference>
<keyword evidence="3" id="KW-0472">Membrane</keyword>
<keyword evidence="3" id="KW-1133">Transmembrane helix</keyword>
<comment type="caution">
    <text evidence="6">The sequence shown here is derived from an EMBL/GenBank/DDBJ whole genome shotgun (WGS) entry which is preliminary data.</text>
</comment>
<accession>A0AAV1IWU3</accession>
<dbReference type="Gene3D" id="3.40.33.10">
    <property type="entry name" value="CAP"/>
    <property type="match status" value="1"/>
</dbReference>
<dbReference type="AlphaFoldDB" id="A0AAV1IWU3"/>
<dbReference type="InterPro" id="IPR035940">
    <property type="entry name" value="CAP_sf"/>
</dbReference>
<keyword evidence="7" id="KW-1185">Reference proteome</keyword>
<proteinExistence type="predicted"/>
<dbReference type="SUPFAM" id="SSF55797">
    <property type="entry name" value="PR-1-like"/>
    <property type="match status" value="1"/>
</dbReference>
<dbReference type="CDD" id="cd05380">
    <property type="entry name" value="CAP_euk"/>
    <property type="match status" value="1"/>
</dbReference>
<evidence type="ECO:0000256" key="2">
    <source>
        <dbReference type="ARBA" id="ARBA00022525"/>
    </source>
</evidence>
<feature type="domain" description="SCP" evidence="5">
    <location>
        <begin position="298"/>
        <end position="454"/>
    </location>
</feature>
<keyword evidence="3" id="KW-0812">Transmembrane</keyword>
<evidence type="ECO:0000313" key="7">
    <source>
        <dbReference type="Proteomes" id="UP001497472"/>
    </source>
</evidence>
<reference evidence="6 7" key="1">
    <citation type="submission" date="2023-11" db="EMBL/GenBank/DDBJ databases">
        <authorList>
            <person name="Okamura Y."/>
        </authorList>
    </citation>
    <scope>NUCLEOTIDE SEQUENCE [LARGE SCALE GENOMIC DNA]</scope>
</reference>
<protein>
    <recommendedName>
        <fullName evidence="5">SCP domain-containing protein</fullName>
    </recommendedName>
</protein>
<evidence type="ECO:0000256" key="1">
    <source>
        <dbReference type="ARBA" id="ARBA00004613"/>
    </source>
</evidence>
<dbReference type="InterPro" id="IPR014044">
    <property type="entry name" value="CAP_dom"/>
</dbReference>